<evidence type="ECO:0000313" key="5">
    <source>
        <dbReference type="EMBL" id="KMO30928.1"/>
    </source>
</evidence>
<dbReference type="PANTHER" id="PTHR43004">
    <property type="entry name" value="TRK SYSTEM POTASSIUM UPTAKE PROTEIN"/>
    <property type="match status" value="1"/>
</dbReference>
<dbReference type="Proteomes" id="UP000035929">
    <property type="component" value="Unassembled WGS sequence"/>
</dbReference>
<dbReference type="PRINTS" id="PR00420">
    <property type="entry name" value="RNGMNOXGNASE"/>
</dbReference>
<dbReference type="Gene3D" id="3.40.30.120">
    <property type="match status" value="1"/>
</dbReference>
<dbReference type="PANTHER" id="PTHR43004:SF19">
    <property type="entry name" value="BINDING MONOOXYGENASE, PUTATIVE (JCVI)-RELATED"/>
    <property type="match status" value="1"/>
</dbReference>
<dbReference type="OrthoDB" id="9791689at2"/>
<dbReference type="NCBIfam" id="NF006002">
    <property type="entry name" value="PRK08132.1"/>
    <property type="match status" value="1"/>
</dbReference>
<accession>A0A0J6SC47</accession>
<dbReference type="Gene3D" id="3.30.70.2450">
    <property type="match status" value="1"/>
</dbReference>
<dbReference type="EMBL" id="LABX01000162">
    <property type="protein sequence ID" value="KMO30928.1"/>
    <property type="molecule type" value="Genomic_DNA"/>
</dbReference>
<evidence type="ECO:0000256" key="3">
    <source>
        <dbReference type="ARBA" id="ARBA00022827"/>
    </source>
</evidence>
<sequence>MPIHRRFPSQPLADAGGRVPVVVIGAGPVGLTCAIDLATRGVPVVVLDDDDTVATGSRAICWAKRTLEIWDRLGVGQRMVDKGVTWNVGRVFHRDQELYRFDLLPESDHRRPAFVNVQQYYVEQYLIERAADFPDLIALHWRHAVTGLAQTPEGVRLDVATPDGARSLDAAWVIAADGARSPTRTRMGLPFPGQHFEERFLIADVTMADVTMKAEFPSERLFWFEPTFHAGQSALLHRQPDDVVRIDFQLGPEADPELERQPDRVMPRVRAVVGEDTPVSLAWCSVYAFRCARLARFVHGRVVFAGDSAHVVSPFGARGGNGGIQDADNLCWKLALVLHGEAPESLIATYDEERGHAADENILHSRRTTNFMTPKTRAERQLRDAVLDLAAEAPFARALLNAGRLSRPCSLAGLSLQTPDSLPHAEGPRPGDACPDAPVVDESGRAGWLLDRLGGSFALLVLAGAGAPDRARLSGLVPGLRCIVVGEAPPALPGVEVLRDPHGVAGRRYAAGSCAAYLIRPDAHVAARFATIDAEEVAGALARASGRSGLTIEEAA</sequence>
<dbReference type="Gene3D" id="3.50.50.60">
    <property type="entry name" value="FAD/NAD(P)-binding domain"/>
    <property type="match status" value="1"/>
</dbReference>
<keyword evidence="2" id="KW-0285">Flavoprotein</keyword>
<dbReference type="InterPro" id="IPR050641">
    <property type="entry name" value="RIFMO-like"/>
</dbReference>
<dbReference type="InterPro" id="IPR036188">
    <property type="entry name" value="FAD/NAD-bd_sf"/>
</dbReference>
<comment type="caution">
    <text evidence="5">The sequence shown here is derived from an EMBL/GenBank/DDBJ whole genome shotgun (WGS) entry which is preliminary data.</text>
</comment>
<protein>
    <submittedName>
        <fullName evidence="5">FAD-dependent oxidoreductase</fullName>
    </submittedName>
</protein>
<evidence type="ECO:0000259" key="4">
    <source>
        <dbReference type="Pfam" id="PF01494"/>
    </source>
</evidence>
<name>A0A0J6SC47_9HYPH</name>
<gene>
    <name evidence="5" type="ORF">VP06_20575</name>
</gene>
<evidence type="ECO:0000256" key="2">
    <source>
        <dbReference type="ARBA" id="ARBA00022630"/>
    </source>
</evidence>
<comment type="cofactor">
    <cofactor evidence="1">
        <name>FAD</name>
        <dbReference type="ChEBI" id="CHEBI:57692"/>
    </cofactor>
</comment>
<dbReference type="Pfam" id="PF01494">
    <property type="entry name" value="FAD_binding_3"/>
    <property type="match status" value="1"/>
</dbReference>
<evidence type="ECO:0000256" key="1">
    <source>
        <dbReference type="ARBA" id="ARBA00001974"/>
    </source>
</evidence>
<evidence type="ECO:0000313" key="6">
    <source>
        <dbReference type="Proteomes" id="UP000035929"/>
    </source>
</evidence>
<dbReference type="PATRIC" id="fig|270351.6.peg.1840"/>
<reference evidence="5 6" key="1">
    <citation type="submission" date="2015-03" db="EMBL/GenBank/DDBJ databases">
        <title>Genome sequencing of Methylobacterium aquaticum DSM16371 type strain.</title>
        <authorList>
            <person name="Chaudhry V."/>
            <person name="Patil P.B."/>
        </authorList>
    </citation>
    <scope>NUCLEOTIDE SEQUENCE [LARGE SCALE GENOMIC DNA]</scope>
    <source>
        <strain evidence="5 6">DSM 16371</strain>
    </source>
</reference>
<proteinExistence type="predicted"/>
<organism evidence="5 6">
    <name type="scientific">Methylobacterium aquaticum</name>
    <dbReference type="NCBI Taxonomy" id="270351"/>
    <lineage>
        <taxon>Bacteria</taxon>
        <taxon>Pseudomonadati</taxon>
        <taxon>Pseudomonadota</taxon>
        <taxon>Alphaproteobacteria</taxon>
        <taxon>Hyphomicrobiales</taxon>
        <taxon>Methylobacteriaceae</taxon>
        <taxon>Methylobacterium</taxon>
    </lineage>
</organism>
<dbReference type="InterPro" id="IPR002938">
    <property type="entry name" value="FAD-bd"/>
</dbReference>
<dbReference type="SUPFAM" id="SSF51905">
    <property type="entry name" value="FAD/NAD(P)-binding domain"/>
    <property type="match status" value="1"/>
</dbReference>
<keyword evidence="3" id="KW-0274">FAD</keyword>
<dbReference type="AlphaFoldDB" id="A0A0J6SC47"/>
<dbReference type="GO" id="GO:0016709">
    <property type="term" value="F:oxidoreductase activity, acting on paired donors, with incorporation or reduction of molecular oxygen, NAD(P)H as one donor, and incorporation of one atom of oxygen"/>
    <property type="evidence" value="ECO:0007669"/>
    <property type="project" value="UniProtKB-ARBA"/>
</dbReference>
<dbReference type="RefSeq" id="WP_048465639.1">
    <property type="nucleotide sequence ID" value="NZ_LABX01000162.1"/>
</dbReference>
<feature type="domain" description="FAD-binding" evidence="4">
    <location>
        <begin position="19"/>
        <end position="360"/>
    </location>
</feature>
<dbReference type="GO" id="GO:0071949">
    <property type="term" value="F:FAD binding"/>
    <property type="evidence" value="ECO:0007669"/>
    <property type="project" value="InterPro"/>
</dbReference>